<comment type="caution">
    <text evidence="15">The sequence shown here is derived from an EMBL/GenBank/DDBJ whole genome shotgun (WGS) entry which is preliminary data.</text>
</comment>
<feature type="signal peptide" evidence="12">
    <location>
        <begin position="1"/>
        <end position="27"/>
    </location>
</feature>
<evidence type="ECO:0000256" key="8">
    <source>
        <dbReference type="ARBA" id="ARBA00023237"/>
    </source>
</evidence>
<feature type="chain" id="PRO_5045838701" evidence="12">
    <location>
        <begin position="28"/>
        <end position="729"/>
    </location>
</feature>
<keyword evidence="2 9" id="KW-0813">Transport</keyword>
<accession>A0ABT1CIA6</accession>
<evidence type="ECO:0000256" key="1">
    <source>
        <dbReference type="ARBA" id="ARBA00004571"/>
    </source>
</evidence>
<evidence type="ECO:0000259" key="13">
    <source>
        <dbReference type="Pfam" id="PF00593"/>
    </source>
</evidence>
<evidence type="ECO:0000256" key="5">
    <source>
        <dbReference type="ARBA" id="ARBA00022729"/>
    </source>
</evidence>
<evidence type="ECO:0000256" key="10">
    <source>
        <dbReference type="PROSITE-ProRule" id="PRU10144"/>
    </source>
</evidence>
<dbReference type="SUPFAM" id="SSF56935">
    <property type="entry name" value="Porins"/>
    <property type="match status" value="1"/>
</dbReference>
<feature type="domain" description="TonB-dependent receptor plug" evidence="14">
    <location>
        <begin position="78"/>
        <end position="176"/>
    </location>
</feature>
<dbReference type="Pfam" id="PF00593">
    <property type="entry name" value="TonB_dep_Rec_b-barrel"/>
    <property type="match status" value="1"/>
</dbReference>
<dbReference type="Pfam" id="PF07715">
    <property type="entry name" value="Plug"/>
    <property type="match status" value="1"/>
</dbReference>
<dbReference type="PANTHER" id="PTHR32552:SF82">
    <property type="entry name" value="FCUA PROTEIN"/>
    <property type="match status" value="1"/>
</dbReference>
<sequence length="729" mass="78499">MTRRFPALSFPCGFVLAFMPACGSVWAAQADSLPPALQKAPLRHEENVTVRGRQAAGLAADYLRSAATLGPLGTRSILETPFSVMTVPRDAIVNQQARNVNDLTQFLPSVQLEMRGDPNTSRPQSRGFEADVIANSRMDGLNMVITTPYAAEMFDSLQVLNGLSGALYGPQNPAGTFDYTLNRPTDRQQEHLVLGVDATGAPLESLDVAGRTGGGKWFGYRVTMLNQSGTSYAPGTHLRRGMIVGAFDIRLDDRTQIQIDASQYSYAQRGYAGGFTFPTGLVLPRAPDLSRQGYGQRFAGYNASTDTALMKIVHRFDADWSLTLGGLYQDAGRNVFGVTNALLDAAGRYRTTITAATTANDFRVWSNLAYVNGRFRTWHFDHRVVLGSNGYSMGNFNPTAGASTVLGTASLGAPVVYTGTQPYFSGRYRSASILTQSLLAGDTIALTRHVSVMGTLGWSWLDTMSTSKAGVTTGAYHASGLFTPMTSLIYRPGARTSLYATWGQAVQAGPVAPASSLNANDVLAPLRSEEYEVGAKYRPSRGLMLSVAAFRMTRDFAFTDPASGLFREAGVQRNYGIEGQIAGRLNDALSAIGGMTWLDAQTGNTGSSLTSHKQVVGVAPVQASMLLDYHPQWMRGAAVNASFHVVGRRAADNENRSFAASFTTLDLGARYGFHVYRTPMVLRFGVTNVTNVQYWASVYPSSIDGGTNATNSAVAGLPRSFHATTEIDF</sequence>
<feature type="domain" description="TonB-dependent receptor-like beta-barrel" evidence="13">
    <location>
        <begin position="256"/>
        <end position="689"/>
    </location>
</feature>
<dbReference type="CDD" id="cd01347">
    <property type="entry name" value="ligand_gated_channel"/>
    <property type="match status" value="1"/>
</dbReference>
<organism evidence="15 16">
    <name type="scientific">Asaia lannensis NBRC 102526</name>
    <dbReference type="NCBI Taxonomy" id="1307926"/>
    <lineage>
        <taxon>Bacteria</taxon>
        <taxon>Pseudomonadati</taxon>
        <taxon>Pseudomonadota</taxon>
        <taxon>Alphaproteobacteria</taxon>
        <taxon>Acetobacterales</taxon>
        <taxon>Acetobacteraceae</taxon>
        <taxon>Asaia</taxon>
    </lineage>
</organism>
<keyword evidence="7 9" id="KW-0472">Membrane</keyword>
<evidence type="ECO:0000256" key="7">
    <source>
        <dbReference type="ARBA" id="ARBA00023136"/>
    </source>
</evidence>
<dbReference type="InterPro" id="IPR039426">
    <property type="entry name" value="TonB-dep_rcpt-like"/>
</dbReference>
<evidence type="ECO:0000256" key="3">
    <source>
        <dbReference type="ARBA" id="ARBA00022452"/>
    </source>
</evidence>
<dbReference type="PANTHER" id="PTHR32552">
    <property type="entry name" value="FERRICHROME IRON RECEPTOR-RELATED"/>
    <property type="match status" value="1"/>
</dbReference>
<dbReference type="Proteomes" id="UP001523401">
    <property type="component" value="Unassembled WGS sequence"/>
</dbReference>
<keyword evidence="15" id="KW-0675">Receptor</keyword>
<keyword evidence="6 11" id="KW-0798">TonB box</keyword>
<keyword evidence="3 9" id="KW-1134">Transmembrane beta strand</keyword>
<dbReference type="InterPro" id="IPR037066">
    <property type="entry name" value="Plug_dom_sf"/>
</dbReference>
<protein>
    <submittedName>
        <fullName evidence="15">TonB-dependent receptor plug domain-containing protein</fullName>
    </submittedName>
</protein>
<dbReference type="InterPro" id="IPR012910">
    <property type="entry name" value="Plug_dom"/>
</dbReference>
<comment type="similarity">
    <text evidence="9 11">Belongs to the TonB-dependent receptor family.</text>
</comment>
<evidence type="ECO:0000256" key="9">
    <source>
        <dbReference type="PROSITE-ProRule" id="PRU01360"/>
    </source>
</evidence>
<gene>
    <name evidence="15" type="ORF">NF685_09800</name>
</gene>
<reference evidence="15 16" key="1">
    <citation type="submission" date="2022-06" db="EMBL/GenBank/DDBJ databases">
        <title>Whole-genome of Asaia lannensis strain LMG 27011T.</title>
        <authorList>
            <person name="Sombolestani A."/>
        </authorList>
    </citation>
    <scope>NUCLEOTIDE SEQUENCE [LARGE SCALE GENOMIC DNA]</scope>
    <source>
        <strain evidence="15 16">NBRC 102526</strain>
    </source>
</reference>
<proteinExistence type="inferred from homology"/>
<evidence type="ECO:0000256" key="11">
    <source>
        <dbReference type="RuleBase" id="RU003357"/>
    </source>
</evidence>
<dbReference type="EMBL" id="JAMXQU010000006">
    <property type="protein sequence ID" value="MCO6160321.1"/>
    <property type="molecule type" value="Genomic_DNA"/>
</dbReference>
<evidence type="ECO:0000256" key="12">
    <source>
        <dbReference type="SAM" id="SignalP"/>
    </source>
</evidence>
<evidence type="ECO:0000256" key="6">
    <source>
        <dbReference type="ARBA" id="ARBA00023077"/>
    </source>
</evidence>
<comment type="subcellular location">
    <subcellularLocation>
        <location evidence="1 9">Cell outer membrane</location>
        <topology evidence="1 9">Multi-pass membrane protein</topology>
    </subcellularLocation>
</comment>
<dbReference type="InterPro" id="IPR036942">
    <property type="entry name" value="Beta-barrel_TonB_sf"/>
</dbReference>
<dbReference type="RefSeq" id="WP_252849490.1">
    <property type="nucleotide sequence ID" value="NZ_BAPW01000003.1"/>
</dbReference>
<evidence type="ECO:0000256" key="4">
    <source>
        <dbReference type="ARBA" id="ARBA00022692"/>
    </source>
</evidence>
<evidence type="ECO:0000313" key="15">
    <source>
        <dbReference type="EMBL" id="MCO6160321.1"/>
    </source>
</evidence>
<dbReference type="Gene3D" id="2.40.170.20">
    <property type="entry name" value="TonB-dependent receptor, beta-barrel domain"/>
    <property type="match status" value="1"/>
</dbReference>
<keyword evidence="8 9" id="KW-0998">Cell outer membrane</keyword>
<dbReference type="InterPro" id="IPR010917">
    <property type="entry name" value="TonB_rcpt_CS"/>
</dbReference>
<name>A0ABT1CIA6_9PROT</name>
<dbReference type="PROSITE" id="PS01156">
    <property type="entry name" value="TONB_DEPENDENT_REC_2"/>
    <property type="match status" value="1"/>
</dbReference>
<evidence type="ECO:0000313" key="16">
    <source>
        <dbReference type="Proteomes" id="UP001523401"/>
    </source>
</evidence>
<keyword evidence="4 9" id="KW-0812">Transmembrane</keyword>
<evidence type="ECO:0000259" key="14">
    <source>
        <dbReference type="Pfam" id="PF07715"/>
    </source>
</evidence>
<dbReference type="PROSITE" id="PS52016">
    <property type="entry name" value="TONB_DEPENDENT_REC_3"/>
    <property type="match status" value="1"/>
</dbReference>
<keyword evidence="16" id="KW-1185">Reference proteome</keyword>
<dbReference type="Gene3D" id="2.170.130.10">
    <property type="entry name" value="TonB-dependent receptor, plug domain"/>
    <property type="match status" value="1"/>
</dbReference>
<dbReference type="InterPro" id="IPR000531">
    <property type="entry name" value="Beta-barrel_TonB"/>
</dbReference>
<keyword evidence="5 12" id="KW-0732">Signal</keyword>
<feature type="short sequence motif" description="TonB C-terminal box" evidence="10">
    <location>
        <begin position="712"/>
        <end position="729"/>
    </location>
</feature>
<evidence type="ECO:0000256" key="2">
    <source>
        <dbReference type="ARBA" id="ARBA00022448"/>
    </source>
</evidence>